<keyword evidence="3 8" id="KW-0641">Proline biosynthesis</keyword>
<evidence type="ECO:0000256" key="1">
    <source>
        <dbReference type="ARBA" id="ARBA00022490"/>
    </source>
</evidence>
<comment type="pathway">
    <text evidence="8">Amino-acid biosynthesis; L-proline biosynthesis; L-glutamate 5-semialdehyde from L-glutamate: step 1/2.</text>
</comment>
<organism evidence="10 11">
    <name type="scientific">Halodesulfovibrio spirochaetisodalis</name>
    <dbReference type="NCBI Taxonomy" id="1560234"/>
    <lineage>
        <taxon>Bacteria</taxon>
        <taxon>Pseudomonadati</taxon>
        <taxon>Thermodesulfobacteriota</taxon>
        <taxon>Desulfovibrionia</taxon>
        <taxon>Desulfovibrionales</taxon>
        <taxon>Desulfovibrionaceae</taxon>
        <taxon>Halodesulfovibrio</taxon>
    </lineage>
</organism>
<dbReference type="UniPathway" id="UPA00098">
    <property type="reaction ID" value="UER00359"/>
</dbReference>
<protein>
    <recommendedName>
        <fullName evidence="8">Glutamate 5-kinase</fullName>
        <ecNumber evidence="8">2.7.2.11</ecNumber>
    </recommendedName>
    <alternativeName>
        <fullName evidence="8">Gamma-glutamyl kinase</fullName>
        <shortName evidence="8">GK</shortName>
    </alternativeName>
</protein>
<dbReference type="InterPro" id="IPR005715">
    <property type="entry name" value="Glu_5kinase/COase_Synthase"/>
</dbReference>
<dbReference type="EC" id="2.7.2.11" evidence="8"/>
<dbReference type="PRINTS" id="PR00474">
    <property type="entry name" value="GLU5KINASE"/>
</dbReference>
<proteinExistence type="inferred from homology"/>
<dbReference type="PATRIC" id="fig|1560234.3.peg.898"/>
<dbReference type="InterPro" id="IPR019797">
    <property type="entry name" value="Glutamate_5-kinase_CS"/>
</dbReference>
<dbReference type="GO" id="GO:0055129">
    <property type="term" value="P:L-proline biosynthetic process"/>
    <property type="evidence" value="ECO:0007669"/>
    <property type="project" value="UniProtKB-UniRule"/>
</dbReference>
<comment type="subcellular location">
    <subcellularLocation>
        <location evidence="8">Cytoplasm</location>
    </subcellularLocation>
</comment>
<dbReference type="GO" id="GO:0005829">
    <property type="term" value="C:cytosol"/>
    <property type="evidence" value="ECO:0007669"/>
    <property type="project" value="TreeGrafter"/>
</dbReference>
<reference evidence="10 11" key="1">
    <citation type="submission" date="2015-01" db="EMBL/GenBank/DDBJ databases">
        <title>Desulfovibrio sp. JC271 draft genome sequence.</title>
        <authorList>
            <person name="Shivani Y."/>
            <person name="Subhash Y."/>
            <person name="Sasikala C."/>
            <person name="Ramana C.V."/>
        </authorList>
    </citation>
    <scope>NUCLEOTIDE SEQUENCE [LARGE SCALE GENOMIC DNA]</scope>
    <source>
        <strain evidence="10 11">JC271</strain>
    </source>
</reference>
<dbReference type="CDD" id="cd04242">
    <property type="entry name" value="AAK_G5K_ProB"/>
    <property type="match status" value="1"/>
</dbReference>
<dbReference type="RefSeq" id="WP_066855446.1">
    <property type="nucleotide sequence ID" value="NZ_JXMS01000016.1"/>
</dbReference>
<dbReference type="Pfam" id="PF00696">
    <property type="entry name" value="AA_kinase"/>
    <property type="match status" value="1"/>
</dbReference>
<dbReference type="PANTHER" id="PTHR43654:SF1">
    <property type="entry name" value="ISOPENTENYL PHOSPHATE KINASE"/>
    <property type="match status" value="1"/>
</dbReference>
<keyword evidence="1 8" id="KW-0963">Cytoplasm</keyword>
<feature type="binding site" evidence="8">
    <location>
        <begin position="220"/>
        <end position="226"/>
    </location>
    <ligand>
        <name>ATP</name>
        <dbReference type="ChEBI" id="CHEBI:30616"/>
    </ligand>
</feature>
<feature type="binding site" evidence="8">
    <location>
        <position position="59"/>
    </location>
    <ligand>
        <name>substrate</name>
    </ligand>
</feature>
<keyword evidence="6 8" id="KW-0418">Kinase</keyword>
<dbReference type="EMBL" id="JXMS01000016">
    <property type="protein sequence ID" value="OBQ50289.1"/>
    <property type="molecule type" value="Genomic_DNA"/>
</dbReference>
<dbReference type="InterPro" id="IPR001057">
    <property type="entry name" value="Glu/AcGlu_kinase"/>
</dbReference>
<comment type="caution">
    <text evidence="10">The sequence shown here is derived from an EMBL/GenBank/DDBJ whole genome shotgun (WGS) entry which is preliminary data.</text>
</comment>
<dbReference type="GO" id="GO:0004349">
    <property type="term" value="F:glutamate 5-kinase activity"/>
    <property type="evidence" value="ECO:0007669"/>
    <property type="project" value="UniProtKB-UniRule"/>
</dbReference>
<dbReference type="Gene3D" id="2.30.130.10">
    <property type="entry name" value="PUA domain"/>
    <property type="match status" value="1"/>
</dbReference>
<evidence type="ECO:0000256" key="8">
    <source>
        <dbReference type="HAMAP-Rule" id="MF_00456"/>
    </source>
</evidence>
<dbReference type="SMART" id="SM00359">
    <property type="entry name" value="PUA"/>
    <property type="match status" value="1"/>
</dbReference>
<keyword evidence="4 8" id="KW-0808">Transferase</keyword>
<dbReference type="STRING" id="1560234.SP90_10270"/>
<dbReference type="PROSITE" id="PS50890">
    <property type="entry name" value="PUA"/>
    <property type="match status" value="1"/>
</dbReference>
<evidence type="ECO:0000259" key="9">
    <source>
        <dbReference type="SMART" id="SM00359"/>
    </source>
</evidence>
<comment type="function">
    <text evidence="8">Catalyzes the transfer of a phosphate group to glutamate to form L-glutamate 5-phosphate.</text>
</comment>
<feature type="binding site" evidence="8">
    <location>
        <position position="158"/>
    </location>
    <ligand>
        <name>substrate</name>
    </ligand>
</feature>
<dbReference type="PROSITE" id="PS00902">
    <property type="entry name" value="GLUTAMATE_5_KINASE"/>
    <property type="match status" value="1"/>
</dbReference>
<dbReference type="InterPro" id="IPR036974">
    <property type="entry name" value="PUA_sf"/>
</dbReference>
<comment type="caution">
    <text evidence="8">Lacks conserved residue(s) required for the propagation of feature annotation.</text>
</comment>
<dbReference type="PANTHER" id="PTHR43654">
    <property type="entry name" value="GLUTAMATE 5-KINASE"/>
    <property type="match status" value="1"/>
</dbReference>
<dbReference type="InterPro" id="IPR002478">
    <property type="entry name" value="PUA"/>
</dbReference>
<dbReference type="InterPro" id="IPR011529">
    <property type="entry name" value="Glu_5kinase"/>
</dbReference>
<dbReference type="Proteomes" id="UP000091979">
    <property type="component" value="Unassembled WGS sequence"/>
</dbReference>
<comment type="similarity">
    <text evidence="8">Belongs to the glutamate 5-kinase family.</text>
</comment>
<comment type="catalytic activity">
    <reaction evidence="8">
        <text>L-glutamate + ATP = L-glutamyl 5-phosphate + ADP</text>
        <dbReference type="Rhea" id="RHEA:14877"/>
        <dbReference type="ChEBI" id="CHEBI:29985"/>
        <dbReference type="ChEBI" id="CHEBI:30616"/>
        <dbReference type="ChEBI" id="CHEBI:58274"/>
        <dbReference type="ChEBI" id="CHEBI:456216"/>
        <dbReference type="EC" id="2.7.2.11"/>
    </reaction>
</comment>
<dbReference type="GO" id="GO:0005524">
    <property type="term" value="F:ATP binding"/>
    <property type="evidence" value="ECO:0007669"/>
    <property type="project" value="UniProtKB-KW"/>
</dbReference>
<feature type="binding site" evidence="8">
    <location>
        <position position="20"/>
    </location>
    <ligand>
        <name>ATP</name>
        <dbReference type="ChEBI" id="CHEBI:30616"/>
    </ligand>
</feature>
<dbReference type="CDD" id="cd21157">
    <property type="entry name" value="PUA_G5K"/>
    <property type="match status" value="1"/>
</dbReference>
<dbReference type="HAMAP" id="MF_00456">
    <property type="entry name" value="ProB"/>
    <property type="match status" value="1"/>
</dbReference>
<dbReference type="SUPFAM" id="SSF88697">
    <property type="entry name" value="PUA domain-like"/>
    <property type="match status" value="1"/>
</dbReference>
<dbReference type="GO" id="GO:0003723">
    <property type="term" value="F:RNA binding"/>
    <property type="evidence" value="ECO:0007669"/>
    <property type="project" value="InterPro"/>
</dbReference>
<keyword evidence="7 8" id="KW-0067">ATP-binding</keyword>
<keyword evidence="11" id="KW-1185">Reference proteome</keyword>
<evidence type="ECO:0000256" key="3">
    <source>
        <dbReference type="ARBA" id="ARBA00022650"/>
    </source>
</evidence>
<keyword evidence="5 8" id="KW-0547">Nucleotide-binding</keyword>
<accession>A0A1B7XBY5</accession>
<feature type="binding site" evidence="8">
    <location>
        <position position="146"/>
    </location>
    <ligand>
        <name>substrate</name>
    </ligand>
</feature>
<dbReference type="NCBIfam" id="TIGR01027">
    <property type="entry name" value="proB"/>
    <property type="match status" value="1"/>
</dbReference>
<dbReference type="AlphaFoldDB" id="A0A1B7XBY5"/>
<gene>
    <name evidence="8" type="primary">proB</name>
    <name evidence="10" type="ORF">SP90_10270</name>
</gene>
<evidence type="ECO:0000256" key="5">
    <source>
        <dbReference type="ARBA" id="ARBA00022741"/>
    </source>
</evidence>
<dbReference type="InterPro" id="IPR001048">
    <property type="entry name" value="Asp/Glu/Uridylate_kinase"/>
</dbReference>
<evidence type="ECO:0000256" key="7">
    <source>
        <dbReference type="ARBA" id="ARBA00022840"/>
    </source>
</evidence>
<dbReference type="PIRSF" id="PIRSF000729">
    <property type="entry name" value="GK"/>
    <property type="match status" value="1"/>
</dbReference>
<dbReference type="InterPro" id="IPR015947">
    <property type="entry name" value="PUA-like_sf"/>
</dbReference>
<keyword evidence="2 8" id="KW-0028">Amino-acid biosynthesis</keyword>
<dbReference type="InterPro" id="IPR041739">
    <property type="entry name" value="G5K_ProB"/>
</dbReference>
<evidence type="ECO:0000256" key="4">
    <source>
        <dbReference type="ARBA" id="ARBA00022679"/>
    </source>
</evidence>
<evidence type="ECO:0000256" key="6">
    <source>
        <dbReference type="ARBA" id="ARBA00022777"/>
    </source>
</evidence>
<evidence type="ECO:0000256" key="2">
    <source>
        <dbReference type="ARBA" id="ARBA00022605"/>
    </source>
</evidence>
<feature type="domain" description="PUA" evidence="9">
    <location>
        <begin position="286"/>
        <end position="370"/>
    </location>
</feature>
<dbReference type="Gene3D" id="3.40.1160.10">
    <property type="entry name" value="Acetylglutamate kinase-like"/>
    <property type="match status" value="1"/>
</dbReference>
<evidence type="ECO:0000313" key="11">
    <source>
        <dbReference type="Proteomes" id="UP000091979"/>
    </source>
</evidence>
<name>A0A1B7XBY5_9BACT</name>
<dbReference type="Pfam" id="PF01472">
    <property type="entry name" value="PUA"/>
    <property type="match status" value="1"/>
</dbReference>
<dbReference type="SUPFAM" id="SSF53633">
    <property type="entry name" value="Carbamate kinase-like"/>
    <property type="match status" value="1"/>
</dbReference>
<dbReference type="InterPro" id="IPR036393">
    <property type="entry name" value="AceGlu_kinase-like_sf"/>
</dbReference>
<dbReference type="OrthoDB" id="9804434at2"/>
<dbReference type="FunFam" id="3.40.1160.10:FF:000006">
    <property type="entry name" value="Glutamate 5-kinase"/>
    <property type="match status" value="1"/>
</dbReference>
<sequence>MDWEQEREQVLNRAKCVVVKVGSAVLTSGLGVDLTVIKNLTRQLAQLHDRGTQVVLVSSGAVAAGRTVLKHCCEIKGVPDKQAAAAVGQGRLMHFYNEEFTANGKMSAQVLLTRDDLKDRHRLLNARNTFASLLGWRAIPIVNANDTVATAELAFTDNDSLASLLLNVVNADLYINLTSAKGVYTSNPDGDPDAKAIKVIEDIQALDLEAMCGGKTTVGTGGMLSKLTAAGRAAQLGVPTLIISGLEKDAIVRAFSGEEMGTWVRPDSKKVSSRKFWLAYHSDPEGSVIVDAGAEKALVERGKSLLPAGITRVDGVFSQGALVRVVSEKDVVIGMGLTNYASGDLKKVMRKHSDELEDIMGPRCYTEAIHRDNLLMDAVV</sequence>
<evidence type="ECO:0000313" key="10">
    <source>
        <dbReference type="EMBL" id="OBQ50289.1"/>
    </source>
</evidence>